<dbReference type="Proteomes" id="UP000537862">
    <property type="component" value="Unassembled WGS sequence"/>
</dbReference>
<accession>A0A849P492</accession>
<dbReference type="AlphaFoldDB" id="A0A849P492"/>
<gene>
    <name evidence="3" type="ORF">HKX39_06850</name>
</gene>
<keyword evidence="1" id="KW-1277">Toxin-antitoxin system</keyword>
<dbReference type="Gene3D" id="1.20.5.780">
    <property type="entry name" value="Single helix bin"/>
    <property type="match status" value="1"/>
</dbReference>
<name>A0A849P492_9BURK</name>
<dbReference type="SUPFAM" id="SSF47598">
    <property type="entry name" value="Ribbon-helix-helix"/>
    <property type="match status" value="1"/>
</dbReference>
<comment type="similarity">
    <text evidence="2">Belongs to the TacA antitoxin family.</text>
</comment>
<reference evidence="3 4" key="1">
    <citation type="submission" date="2020-05" db="EMBL/GenBank/DDBJ databases">
        <authorList>
            <person name="Niu N."/>
        </authorList>
    </citation>
    <scope>NUCLEOTIDE SEQUENCE [LARGE SCALE GENOMIC DNA]</scope>
    <source>
        <strain evidence="3 4">3340-03</strain>
    </source>
</reference>
<evidence type="ECO:0000256" key="1">
    <source>
        <dbReference type="ARBA" id="ARBA00022649"/>
    </source>
</evidence>
<dbReference type="Pfam" id="PF08681">
    <property type="entry name" value="TacA1"/>
    <property type="match status" value="1"/>
</dbReference>
<dbReference type="EMBL" id="JABGBN010000004">
    <property type="protein sequence ID" value="NOL51886.1"/>
    <property type="molecule type" value="Genomic_DNA"/>
</dbReference>
<dbReference type="InterPro" id="IPR010985">
    <property type="entry name" value="Ribbon_hlx_hlx"/>
</dbReference>
<comment type="caution">
    <text evidence="3">The sequence shown here is derived from an EMBL/GenBank/DDBJ whole genome shotgun (WGS) entry which is preliminary data.</text>
</comment>
<protein>
    <submittedName>
        <fullName evidence="3">DUF1778 domain-containing protein</fullName>
    </submittedName>
</protein>
<keyword evidence="4" id="KW-1185">Reference proteome</keyword>
<dbReference type="PANTHER" id="PTHR35401:SF2">
    <property type="entry name" value="ABC-TYPE TRANSPORT SYSTEM"/>
    <property type="match status" value="1"/>
</dbReference>
<organism evidence="3 4">
    <name type="scientific">Pelistega suis</name>
    <dbReference type="NCBI Taxonomy" id="1631957"/>
    <lineage>
        <taxon>Bacteria</taxon>
        <taxon>Pseudomonadati</taxon>
        <taxon>Pseudomonadota</taxon>
        <taxon>Betaproteobacteria</taxon>
        <taxon>Burkholderiales</taxon>
        <taxon>Alcaligenaceae</taxon>
        <taxon>Pelistega</taxon>
    </lineage>
</organism>
<dbReference type="InterPro" id="IPR014795">
    <property type="entry name" value="TacA_1-like"/>
</dbReference>
<dbReference type="PANTHER" id="PTHR35401">
    <property type="entry name" value="COPG FAMILY HELIX-TURN-HELIX PROTEIN-RELATED-RELATED"/>
    <property type="match status" value="1"/>
</dbReference>
<evidence type="ECO:0000313" key="4">
    <source>
        <dbReference type="Proteomes" id="UP000537862"/>
    </source>
</evidence>
<sequence>MQATERISIRTTPEAKALIEQASQLVGLSVSHFILSTMYEKSLQMLKDETVWKVNQDSWNRLMQELESPSPANQELKDLLALGEELANR</sequence>
<dbReference type="RefSeq" id="WP_171680579.1">
    <property type="nucleotide sequence ID" value="NZ_JABGBN010000004.1"/>
</dbReference>
<evidence type="ECO:0000256" key="2">
    <source>
        <dbReference type="ARBA" id="ARBA00049988"/>
    </source>
</evidence>
<dbReference type="GO" id="GO:0006355">
    <property type="term" value="P:regulation of DNA-templated transcription"/>
    <property type="evidence" value="ECO:0007669"/>
    <property type="project" value="InterPro"/>
</dbReference>
<proteinExistence type="inferred from homology"/>
<evidence type="ECO:0000313" key="3">
    <source>
        <dbReference type="EMBL" id="NOL51886.1"/>
    </source>
</evidence>